<reference evidence="1" key="2">
    <citation type="journal article" date="2023" name="IMA Fungus">
        <title>Comparative genomic study of the Penicillium genus elucidates a diverse pangenome and 15 lateral gene transfer events.</title>
        <authorList>
            <person name="Petersen C."/>
            <person name="Sorensen T."/>
            <person name="Nielsen M.R."/>
            <person name="Sondergaard T.E."/>
            <person name="Sorensen J.L."/>
            <person name="Fitzpatrick D.A."/>
            <person name="Frisvad J.C."/>
            <person name="Nielsen K.L."/>
        </authorList>
    </citation>
    <scope>NUCLEOTIDE SEQUENCE</scope>
    <source>
        <strain evidence="1">IBT 29864</strain>
    </source>
</reference>
<proteinExistence type="predicted"/>
<dbReference type="RefSeq" id="XP_056554421.1">
    <property type="nucleotide sequence ID" value="XM_056699008.1"/>
</dbReference>
<sequence length="150" mass="17563">MGPDYDKKNTVLRRILENASNNIVCPLQAENTKSEYGILQDFQDSVSEFQHLLAIAEKSGIVFVCPQCVDVDFEYFDKMNEFRFHCWKKQDERHMGFVSFDQSIFNEAYCKAIGGDFQTTKPRTREDMIQIAYVFKNKIVRVSEYPHNLI</sequence>
<comment type="caution">
    <text evidence="1">The sequence shown here is derived from an EMBL/GenBank/DDBJ whole genome shotgun (WGS) entry which is preliminary data.</text>
</comment>
<gene>
    <name evidence="1" type="ORF">N7496_006079</name>
</gene>
<accession>A0A9W9V603</accession>
<dbReference type="EMBL" id="JAPZBS010000005">
    <property type="protein sequence ID" value="KAJ5369987.1"/>
    <property type="molecule type" value="Genomic_DNA"/>
</dbReference>
<dbReference type="Proteomes" id="UP001147782">
    <property type="component" value="Unassembled WGS sequence"/>
</dbReference>
<evidence type="ECO:0000313" key="1">
    <source>
        <dbReference type="EMBL" id="KAJ5369987.1"/>
    </source>
</evidence>
<organism evidence="1 2">
    <name type="scientific">Penicillium cataractarum</name>
    <dbReference type="NCBI Taxonomy" id="2100454"/>
    <lineage>
        <taxon>Eukaryota</taxon>
        <taxon>Fungi</taxon>
        <taxon>Dikarya</taxon>
        <taxon>Ascomycota</taxon>
        <taxon>Pezizomycotina</taxon>
        <taxon>Eurotiomycetes</taxon>
        <taxon>Eurotiomycetidae</taxon>
        <taxon>Eurotiales</taxon>
        <taxon>Aspergillaceae</taxon>
        <taxon>Penicillium</taxon>
    </lineage>
</organism>
<dbReference type="AlphaFoldDB" id="A0A9W9V603"/>
<reference evidence="1" key="1">
    <citation type="submission" date="2022-11" db="EMBL/GenBank/DDBJ databases">
        <authorList>
            <person name="Petersen C."/>
        </authorList>
    </citation>
    <scope>NUCLEOTIDE SEQUENCE</scope>
    <source>
        <strain evidence="1">IBT 29864</strain>
    </source>
</reference>
<keyword evidence="2" id="KW-1185">Reference proteome</keyword>
<name>A0A9W9V603_9EURO</name>
<dbReference type="GeneID" id="81438187"/>
<evidence type="ECO:0000313" key="2">
    <source>
        <dbReference type="Proteomes" id="UP001147782"/>
    </source>
</evidence>
<dbReference type="OrthoDB" id="4300656at2759"/>
<protein>
    <submittedName>
        <fullName evidence="1">Uncharacterized protein</fullName>
    </submittedName>
</protein>